<dbReference type="Pfam" id="PF01184">
    <property type="entry name" value="Gpr1_Fun34_YaaH"/>
    <property type="match status" value="1"/>
</dbReference>
<feature type="transmembrane region" description="Helical" evidence="7">
    <location>
        <begin position="91"/>
        <end position="111"/>
    </location>
</feature>
<organism evidence="8 9">
    <name type="scientific">Candida maltosa (strain Xu316)</name>
    <name type="common">Yeast</name>
    <dbReference type="NCBI Taxonomy" id="1245528"/>
    <lineage>
        <taxon>Eukaryota</taxon>
        <taxon>Fungi</taxon>
        <taxon>Dikarya</taxon>
        <taxon>Ascomycota</taxon>
        <taxon>Saccharomycotina</taxon>
        <taxon>Pichiomycetes</taxon>
        <taxon>Debaryomycetaceae</taxon>
        <taxon>Candida/Lodderomyces clade</taxon>
        <taxon>Candida</taxon>
    </lineage>
</organism>
<dbReference type="Proteomes" id="UP000011777">
    <property type="component" value="Unassembled WGS sequence"/>
</dbReference>
<feature type="compositionally biased region" description="Polar residues" evidence="6">
    <location>
        <begin position="1"/>
        <end position="10"/>
    </location>
</feature>
<proteinExistence type="inferred from homology"/>
<feature type="transmembrane region" description="Helical" evidence="7">
    <location>
        <begin position="117"/>
        <end position="141"/>
    </location>
</feature>
<dbReference type="HOGENOM" id="CLU_051062_0_0_1"/>
<comment type="subcellular location">
    <subcellularLocation>
        <location evidence="1">Membrane</location>
        <topology evidence="1">Multi-pass membrane protein</topology>
    </subcellularLocation>
</comment>
<dbReference type="PANTHER" id="PTHR31123">
    <property type="entry name" value="ACCUMULATION OF DYADS PROTEIN 2-RELATED"/>
    <property type="match status" value="1"/>
</dbReference>
<evidence type="ECO:0000256" key="1">
    <source>
        <dbReference type="ARBA" id="ARBA00004141"/>
    </source>
</evidence>
<keyword evidence="3 7" id="KW-0812">Transmembrane</keyword>
<feature type="transmembrane region" description="Helical" evidence="7">
    <location>
        <begin position="208"/>
        <end position="231"/>
    </location>
</feature>
<dbReference type="OMA" id="IYLWAWF"/>
<evidence type="ECO:0000256" key="7">
    <source>
        <dbReference type="SAM" id="Phobius"/>
    </source>
</evidence>
<comment type="caution">
    <text evidence="8">The sequence shown here is derived from an EMBL/GenBank/DDBJ whole genome shotgun (WGS) entry which is preliminary data.</text>
</comment>
<sequence length="253" mass="27194">MSSTSLNSKDQSIRSEHNEKVQAVGQDGDYIILGNNKYLKEDIAKVLATAYTGWRPANAAALGLVSFGITAFVLTLYLAGAKDITAPNAAVGAAVFYGGLVEILVGAWCFFLGDTLFFTVFISLGAFWLSFAAIYLPAFGIIEAYALNDPTQLGSAIGFYMIAWGLVCTVVALATMKLNLMLFLFFVFLVLLFYLLAAAYFTGSSKCVTAGASFGFIASIISLYMGLSLAISKQNCYVSLPLVEFPKPKFTLI</sequence>
<dbReference type="OrthoDB" id="3648309at2759"/>
<evidence type="ECO:0000256" key="5">
    <source>
        <dbReference type="ARBA" id="ARBA00023136"/>
    </source>
</evidence>
<dbReference type="AlphaFoldDB" id="M3K7T2"/>
<keyword evidence="9" id="KW-1185">Reference proteome</keyword>
<feature type="compositionally biased region" description="Basic and acidic residues" evidence="6">
    <location>
        <begin position="11"/>
        <end position="20"/>
    </location>
</feature>
<reference evidence="8 9" key="1">
    <citation type="submission" date="2013-02" db="EMBL/GenBank/DDBJ databases">
        <title>Genome sequence of Candida maltosa Xu316, a potential industrial strain for xylitol and ethanol production.</title>
        <authorList>
            <person name="Yu J."/>
            <person name="Wang Q."/>
            <person name="Geng X."/>
            <person name="Bao W."/>
            <person name="He P."/>
            <person name="Cai J."/>
        </authorList>
    </citation>
    <scope>NUCLEOTIDE SEQUENCE [LARGE SCALE GENOMIC DNA]</scope>
    <source>
        <strain evidence="9">Xu316</strain>
    </source>
</reference>
<dbReference type="STRING" id="1245528.M3K7T2"/>
<evidence type="ECO:0000256" key="3">
    <source>
        <dbReference type="ARBA" id="ARBA00022692"/>
    </source>
</evidence>
<evidence type="ECO:0000256" key="2">
    <source>
        <dbReference type="ARBA" id="ARBA00005587"/>
    </source>
</evidence>
<comment type="similarity">
    <text evidence="2">Belongs to the acetate uptake transporter (AceTr) (TC 2.A.96) family.</text>
</comment>
<feature type="transmembrane region" description="Helical" evidence="7">
    <location>
        <begin position="180"/>
        <end position="201"/>
    </location>
</feature>
<protein>
    <submittedName>
        <fullName evidence="8">Ammonia transport protein, putative</fullName>
    </submittedName>
</protein>
<dbReference type="NCBIfam" id="NF038013">
    <property type="entry name" value="AceTr_1"/>
    <property type="match status" value="1"/>
</dbReference>
<dbReference type="InterPro" id="IPR000791">
    <property type="entry name" value="Gpr1/Fun34/SatP-like"/>
</dbReference>
<evidence type="ECO:0000256" key="4">
    <source>
        <dbReference type="ARBA" id="ARBA00022989"/>
    </source>
</evidence>
<gene>
    <name evidence="8" type="ORF">G210_5844</name>
</gene>
<dbReference type="GO" id="GO:0015123">
    <property type="term" value="F:acetate transmembrane transporter activity"/>
    <property type="evidence" value="ECO:0007669"/>
    <property type="project" value="TreeGrafter"/>
</dbReference>
<feature type="transmembrane region" description="Helical" evidence="7">
    <location>
        <begin position="153"/>
        <end position="174"/>
    </location>
</feature>
<dbReference type="PANTHER" id="PTHR31123:SF1">
    <property type="entry name" value="ACCUMULATION OF DYADS PROTEIN 2-RELATED"/>
    <property type="match status" value="1"/>
</dbReference>
<keyword evidence="5 7" id="KW-0472">Membrane</keyword>
<name>M3K7T2_CANMX</name>
<keyword evidence="4 7" id="KW-1133">Transmembrane helix</keyword>
<dbReference type="InterPro" id="IPR051633">
    <property type="entry name" value="AceTr"/>
</dbReference>
<feature type="region of interest" description="Disordered" evidence="6">
    <location>
        <begin position="1"/>
        <end position="21"/>
    </location>
</feature>
<evidence type="ECO:0000313" key="8">
    <source>
        <dbReference type="EMBL" id="EMG50924.1"/>
    </source>
</evidence>
<dbReference type="eggNOG" id="ENOG502QUJS">
    <property type="taxonomic scope" value="Eukaryota"/>
</dbReference>
<evidence type="ECO:0000256" key="6">
    <source>
        <dbReference type="SAM" id="MobiDB-lite"/>
    </source>
</evidence>
<dbReference type="EMBL" id="AOGT01000074">
    <property type="protein sequence ID" value="EMG50924.1"/>
    <property type="molecule type" value="Genomic_DNA"/>
</dbReference>
<evidence type="ECO:0000313" key="9">
    <source>
        <dbReference type="Proteomes" id="UP000011777"/>
    </source>
</evidence>
<feature type="transmembrane region" description="Helical" evidence="7">
    <location>
        <begin position="59"/>
        <end position="79"/>
    </location>
</feature>
<accession>M3K7T2</accession>
<dbReference type="GO" id="GO:0005886">
    <property type="term" value="C:plasma membrane"/>
    <property type="evidence" value="ECO:0007669"/>
    <property type="project" value="TreeGrafter"/>
</dbReference>